<dbReference type="AlphaFoldDB" id="A0A495XUC8"/>
<evidence type="ECO:0000256" key="1">
    <source>
        <dbReference type="ARBA" id="ARBA00022679"/>
    </source>
</evidence>
<dbReference type="GO" id="GO:0005886">
    <property type="term" value="C:plasma membrane"/>
    <property type="evidence" value="ECO:0007669"/>
    <property type="project" value="TreeGrafter"/>
</dbReference>
<name>A0A495XUC8_9MICO</name>
<dbReference type="Proteomes" id="UP000278440">
    <property type="component" value="Unassembled WGS sequence"/>
</dbReference>
<keyword evidence="2 6" id="KW-0012">Acyltransferase</keyword>
<dbReference type="GO" id="GO:0006654">
    <property type="term" value="P:phosphatidic acid biosynthetic process"/>
    <property type="evidence" value="ECO:0007669"/>
    <property type="project" value="TreeGrafter"/>
</dbReference>
<dbReference type="SUPFAM" id="SSF69593">
    <property type="entry name" value="Glycerol-3-phosphate (1)-acyltransferase"/>
    <property type="match status" value="1"/>
</dbReference>
<feature type="compositionally biased region" description="Basic and acidic residues" evidence="3">
    <location>
        <begin position="309"/>
        <end position="324"/>
    </location>
</feature>
<organism evidence="6 7">
    <name type="scientific">Terracoccus luteus</name>
    <dbReference type="NCBI Taxonomy" id="53356"/>
    <lineage>
        <taxon>Bacteria</taxon>
        <taxon>Bacillati</taxon>
        <taxon>Actinomycetota</taxon>
        <taxon>Actinomycetes</taxon>
        <taxon>Micrococcales</taxon>
        <taxon>Intrasporangiaceae</taxon>
        <taxon>Terracoccus</taxon>
    </lineage>
</organism>
<dbReference type="PANTHER" id="PTHR10434:SF11">
    <property type="entry name" value="1-ACYL-SN-GLYCEROL-3-PHOSPHATE ACYLTRANSFERASE"/>
    <property type="match status" value="1"/>
</dbReference>
<keyword evidence="7" id="KW-1185">Reference proteome</keyword>
<dbReference type="SMART" id="SM00563">
    <property type="entry name" value="PlsC"/>
    <property type="match status" value="1"/>
</dbReference>
<feature type="domain" description="Phospholipid/glycerol acyltransferase" evidence="4">
    <location>
        <begin position="35"/>
        <end position="154"/>
    </location>
</feature>
<dbReference type="Pfam" id="PF01553">
    <property type="entry name" value="Acyltransferase"/>
    <property type="match status" value="1"/>
</dbReference>
<dbReference type="EMBL" id="JACHVT010000001">
    <property type="protein sequence ID" value="MBB2984935.1"/>
    <property type="molecule type" value="Genomic_DNA"/>
</dbReference>
<reference evidence="6 7" key="1">
    <citation type="submission" date="2018-10" db="EMBL/GenBank/DDBJ databases">
        <title>Sequencing the genomes of 1000 actinobacteria strains.</title>
        <authorList>
            <person name="Klenk H.-P."/>
        </authorList>
    </citation>
    <scope>NUCLEOTIDE SEQUENCE [LARGE SCALE GENOMIC DNA]</scope>
    <source>
        <strain evidence="6 7">DSM 44267</strain>
    </source>
</reference>
<reference evidence="5 8" key="2">
    <citation type="submission" date="2020-08" db="EMBL/GenBank/DDBJ databases">
        <title>Genomic Encyclopedia of Type Strains, Phase IV (KMG-V): Genome sequencing to study the core and pangenomes of soil and plant-associated prokaryotes.</title>
        <authorList>
            <person name="Whitman W."/>
        </authorList>
    </citation>
    <scope>NUCLEOTIDE SEQUENCE [LARGE SCALE GENOMIC DNA]</scope>
    <source>
        <strain evidence="5 8">B3ACCR2</strain>
    </source>
</reference>
<evidence type="ECO:0000313" key="7">
    <source>
        <dbReference type="Proteomes" id="UP000278440"/>
    </source>
</evidence>
<dbReference type="Proteomes" id="UP000590811">
    <property type="component" value="Unassembled WGS sequence"/>
</dbReference>
<accession>A0A495XUC8</accession>
<evidence type="ECO:0000313" key="6">
    <source>
        <dbReference type="EMBL" id="RKT77807.1"/>
    </source>
</evidence>
<evidence type="ECO:0000313" key="8">
    <source>
        <dbReference type="Proteomes" id="UP000590811"/>
    </source>
</evidence>
<dbReference type="RefSeq" id="WP_245963496.1">
    <property type="nucleotide sequence ID" value="NZ_JACHVT010000001.1"/>
</dbReference>
<dbReference type="InterPro" id="IPR002123">
    <property type="entry name" value="Plipid/glycerol_acylTrfase"/>
</dbReference>
<dbReference type="GO" id="GO:0003841">
    <property type="term" value="F:1-acylglycerol-3-phosphate O-acyltransferase activity"/>
    <property type="evidence" value="ECO:0007669"/>
    <property type="project" value="UniProtKB-EC"/>
</dbReference>
<evidence type="ECO:0000259" key="4">
    <source>
        <dbReference type="SMART" id="SM00563"/>
    </source>
</evidence>
<gene>
    <name evidence="6" type="ORF">DFJ68_1235</name>
    <name evidence="5" type="ORF">FHW14_000075</name>
</gene>
<dbReference type="PANTHER" id="PTHR10434">
    <property type="entry name" value="1-ACYL-SN-GLYCEROL-3-PHOSPHATE ACYLTRANSFERASE"/>
    <property type="match status" value="1"/>
</dbReference>
<comment type="caution">
    <text evidence="6">The sequence shown here is derived from an EMBL/GenBank/DDBJ whole genome shotgun (WGS) entry which is preliminary data.</text>
</comment>
<dbReference type="EMBL" id="RBXT01000001">
    <property type="protein sequence ID" value="RKT77807.1"/>
    <property type="molecule type" value="Genomic_DNA"/>
</dbReference>
<dbReference type="EC" id="2.3.1.51" evidence="5"/>
<protein>
    <submittedName>
        <fullName evidence="6">1-acyl-sn-glycerol-3-phosphate acyltransferase</fullName>
        <ecNumber evidence="5">2.3.1.51</ecNumber>
    </submittedName>
</protein>
<feature type="region of interest" description="Disordered" evidence="3">
    <location>
        <begin position="262"/>
        <end position="324"/>
    </location>
</feature>
<evidence type="ECO:0000256" key="3">
    <source>
        <dbReference type="SAM" id="MobiDB-lite"/>
    </source>
</evidence>
<evidence type="ECO:0000313" key="5">
    <source>
        <dbReference type="EMBL" id="MBB2984935.1"/>
    </source>
</evidence>
<sequence length="324" mass="34258">MFYWVLKTIVIGPILKLLFRPWVEGDENIPEDGGAIFASNHLSFSDSVFLPLVVSRRVTFLAKSDYFTGRGIKGRATAAFFKGIGQLPVDRSGGKASNAALTSGLRVLRRGDLLGIYPEGTRSPDGRLYRGRTGVARMALEAGVPVIPVAMIGTDKAQPTGKVIPRIMRIGVRVGKPLDFSRYEGMEDDRFVLRSITDEIMYELMMLSGQEYVDMYATSMKDRLLKAARAKARELQEAAKPGSAAPELEAALDAADGADGGVGAGGADGATPLPAAAERRVGSLGDDATDEVVADAGAGAGQGVGEAGPDDRGPVRDERGEVAS</sequence>
<keyword evidence="1 6" id="KW-0808">Transferase</keyword>
<proteinExistence type="predicted"/>
<evidence type="ECO:0000256" key="2">
    <source>
        <dbReference type="ARBA" id="ARBA00023315"/>
    </source>
</evidence>
<dbReference type="CDD" id="cd07989">
    <property type="entry name" value="LPLAT_AGPAT-like"/>
    <property type="match status" value="1"/>
</dbReference>